<evidence type="ECO:0000313" key="2">
    <source>
        <dbReference type="Proteomes" id="UP001630127"/>
    </source>
</evidence>
<comment type="caution">
    <text evidence="1">The sequence shown here is derived from an EMBL/GenBank/DDBJ whole genome shotgun (WGS) entry which is preliminary data.</text>
</comment>
<accession>A0ABD3B3W0</accession>
<dbReference type="Proteomes" id="UP001630127">
    <property type="component" value="Unassembled WGS sequence"/>
</dbReference>
<organism evidence="1 2">
    <name type="scientific">Cinchona calisaya</name>
    <dbReference type="NCBI Taxonomy" id="153742"/>
    <lineage>
        <taxon>Eukaryota</taxon>
        <taxon>Viridiplantae</taxon>
        <taxon>Streptophyta</taxon>
        <taxon>Embryophyta</taxon>
        <taxon>Tracheophyta</taxon>
        <taxon>Spermatophyta</taxon>
        <taxon>Magnoliopsida</taxon>
        <taxon>eudicotyledons</taxon>
        <taxon>Gunneridae</taxon>
        <taxon>Pentapetalae</taxon>
        <taxon>asterids</taxon>
        <taxon>lamiids</taxon>
        <taxon>Gentianales</taxon>
        <taxon>Rubiaceae</taxon>
        <taxon>Cinchonoideae</taxon>
        <taxon>Cinchoneae</taxon>
        <taxon>Cinchona</taxon>
    </lineage>
</organism>
<dbReference type="AlphaFoldDB" id="A0ABD3B3W0"/>
<sequence length="102" mass="11652">MIGDVEGIADDNIEIASSSYKFNTWSHLRFDFYPTLPCHNSGSSHGNDPIQVLVGSITRSTVKKLHQTMLDFVKEILVNKHYCLQMETKNSFKYKLRDLVTS</sequence>
<gene>
    <name evidence="1" type="ORF">ACH5RR_001188</name>
</gene>
<proteinExistence type="predicted"/>
<dbReference type="EMBL" id="JBJUIK010000001">
    <property type="protein sequence ID" value="KAL3537822.1"/>
    <property type="molecule type" value="Genomic_DNA"/>
</dbReference>
<name>A0ABD3B3W0_9GENT</name>
<reference evidence="1 2" key="1">
    <citation type="submission" date="2024-11" db="EMBL/GenBank/DDBJ databases">
        <title>A near-complete genome assembly of Cinchona calisaya.</title>
        <authorList>
            <person name="Lian D.C."/>
            <person name="Zhao X.W."/>
            <person name="Wei L."/>
        </authorList>
    </citation>
    <scope>NUCLEOTIDE SEQUENCE [LARGE SCALE GENOMIC DNA]</scope>
    <source>
        <tissue evidence="1">Nenye</tissue>
    </source>
</reference>
<keyword evidence="2" id="KW-1185">Reference proteome</keyword>
<protein>
    <submittedName>
        <fullName evidence="1">Uncharacterized protein</fullName>
    </submittedName>
</protein>
<evidence type="ECO:0000313" key="1">
    <source>
        <dbReference type="EMBL" id="KAL3537822.1"/>
    </source>
</evidence>